<organism evidence="6 7">
    <name type="scientific">Mesorhizobium shonense</name>
    <dbReference type="NCBI Taxonomy" id="1209948"/>
    <lineage>
        <taxon>Bacteria</taxon>
        <taxon>Pseudomonadati</taxon>
        <taxon>Pseudomonadota</taxon>
        <taxon>Alphaproteobacteria</taxon>
        <taxon>Hyphomicrobiales</taxon>
        <taxon>Phyllobacteriaceae</taxon>
        <taxon>Mesorhizobium</taxon>
    </lineage>
</organism>
<comment type="similarity">
    <text evidence="1">Belongs to the LysR transcriptional regulatory family.</text>
</comment>
<feature type="domain" description="HTH lysR-type" evidence="5">
    <location>
        <begin position="9"/>
        <end position="66"/>
    </location>
</feature>
<dbReference type="Gene3D" id="1.10.10.10">
    <property type="entry name" value="Winged helix-like DNA-binding domain superfamily/Winged helix DNA-binding domain"/>
    <property type="match status" value="1"/>
</dbReference>
<evidence type="ECO:0000313" key="6">
    <source>
        <dbReference type="EMBL" id="MET3592410.1"/>
    </source>
</evidence>
<dbReference type="InterPro" id="IPR005119">
    <property type="entry name" value="LysR_subst-bd"/>
</dbReference>
<dbReference type="PANTHER" id="PTHR30346:SF28">
    <property type="entry name" value="HTH-TYPE TRANSCRIPTIONAL REGULATOR CYNR"/>
    <property type="match status" value="1"/>
</dbReference>
<dbReference type="InterPro" id="IPR036388">
    <property type="entry name" value="WH-like_DNA-bd_sf"/>
</dbReference>
<keyword evidence="3 6" id="KW-0238">DNA-binding</keyword>
<name>A0ABV2HP85_9HYPH</name>
<evidence type="ECO:0000256" key="3">
    <source>
        <dbReference type="ARBA" id="ARBA00023125"/>
    </source>
</evidence>
<comment type="caution">
    <text evidence="6">The sequence shown here is derived from an EMBL/GenBank/DDBJ whole genome shotgun (WGS) entry which is preliminary data.</text>
</comment>
<dbReference type="CDD" id="cd05466">
    <property type="entry name" value="PBP2_LTTR_substrate"/>
    <property type="match status" value="1"/>
</dbReference>
<dbReference type="GO" id="GO:0003677">
    <property type="term" value="F:DNA binding"/>
    <property type="evidence" value="ECO:0007669"/>
    <property type="project" value="UniProtKB-KW"/>
</dbReference>
<proteinExistence type="inferred from homology"/>
<keyword evidence="4" id="KW-0804">Transcription</keyword>
<dbReference type="EMBL" id="JBEPLM010000002">
    <property type="protein sequence ID" value="MET3592410.1"/>
    <property type="molecule type" value="Genomic_DNA"/>
</dbReference>
<dbReference type="InterPro" id="IPR000847">
    <property type="entry name" value="LysR_HTH_N"/>
</dbReference>
<evidence type="ECO:0000256" key="4">
    <source>
        <dbReference type="ARBA" id="ARBA00023163"/>
    </source>
</evidence>
<evidence type="ECO:0000256" key="2">
    <source>
        <dbReference type="ARBA" id="ARBA00023015"/>
    </source>
</evidence>
<protein>
    <submittedName>
        <fullName evidence="6">DNA-binding transcriptional LysR family regulator</fullName>
    </submittedName>
</protein>
<dbReference type="Pfam" id="PF03466">
    <property type="entry name" value="LysR_substrate"/>
    <property type="match status" value="1"/>
</dbReference>
<dbReference type="Pfam" id="PF00126">
    <property type="entry name" value="HTH_1"/>
    <property type="match status" value="1"/>
</dbReference>
<dbReference type="PRINTS" id="PR00039">
    <property type="entry name" value="HTHLYSR"/>
</dbReference>
<dbReference type="Proteomes" id="UP001549036">
    <property type="component" value="Unassembled WGS sequence"/>
</dbReference>
<sequence>MHAKGKRAVEISQVRYFLAVAKELNFTRAAEQCNVTQPALSRAIKLLEDEFGGPLFHRERRFTHLTELGRMVETYLEGVFENSRQAKQIAEQYVNLKKMPLRVGIMSTIAPDEIIELIAAVRRHHPGVELHLCDSDAVNLRKRLLEGDLEAAIYALPSDVPDEEVHSLPLFREQMVMAVHLSHRLANRRVVRVKDMSNESYIHRNNCEFAGYADAILARQGVTVSPVYWSDRDDWTLAMIAAGLGFGFMPEHTAKHPGVAALPITEPEFWRDVNLVTVRGRRHSPAVGALVREATQKKWFGERAKALSAAE</sequence>
<evidence type="ECO:0000313" key="7">
    <source>
        <dbReference type="Proteomes" id="UP001549036"/>
    </source>
</evidence>
<gene>
    <name evidence="6" type="ORF">ABID26_001794</name>
</gene>
<reference evidence="6 7" key="1">
    <citation type="submission" date="2024-06" db="EMBL/GenBank/DDBJ databases">
        <title>Genomic Encyclopedia of Type Strains, Phase IV (KMG-IV): sequencing the most valuable type-strain genomes for metagenomic binning, comparative biology and taxonomic classification.</title>
        <authorList>
            <person name="Goeker M."/>
        </authorList>
    </citation>
    <scope>NUCLEOTIDE SEQUENCE [LARGE SCALE GENOMIC DNA]</scope>
    <source>
        <strain evidence="6 7">DSM 29846</strain>
    </source>
</reference>
<keyword evidence="7" id="KW-1185">Reference proteome</keyword>
<evidence type="ECO:0000259" key="5">
    <source>
        <dbReference type="PROSITE" id="PS50931"/>
    </source>
</evidence>
<evidence type="ECO:0000256" key="1">
    <source>
        <dbReference type="ARBA" id="ARBA00009437"/>
    </source>
</evidence>
<keyword evidence="2" id="KW-0805">Transcription regulation</keyword>
<dbReference type="SUPFAM" id="SSF46785">
    <property type="entry name" value="Winged helix' DNA-binding domain"/>
    <property type="match status" value="1"/>
</dbReference>
<dbReference type="PANTHER" id="PTHR30346">
    <property type="entry name" value="TRANSCRIPTIONAL DUAL REGULATOR HCAR-RELATED"/>
    <property type="match status" value="1"/>
</dbReference>
<dbReference type="PROSITE" id="PS50931">
    <property type="entry name" value="HTH_LYSR"/>
    <property type="match status" value="1"/>
</dbReference>
<dbReference type="InterPro" id="IPR036390">
    <property type="entry name" value="WH_DNA-bd_sf"/>
</dbReference>
<dbReference type="Gene3D" id="3.40.190.10">
    <property type="entry name" value="Periplasmic binding protein-like II"/>
    <property type="match status" value="2"/>
</dbReference>
<accession>A0ABV2HP85</accession>
<dbReference type="RefSeq" id="WP_245460276.1">
    <property type="nucleotide sequence ID" value="NZ_JBEPLM010000002.1"/>
</dbReference>
<dbReference type="SUPFAM" id="SSF53850">
    <property type="entry name" value="Periplasmic binding protein-like II"/>
    <property type="match status" value="1"/>
</dbReference>